<dbReference type="Gene3D" id="1.10.630.10">
    <property type="entry name" value="Cytochrome P450"/>
    <property type="match status" value="1"/>
</dbReference>
<keyword evidence="2" id="KW-0349">Heme</keyword>
<keyword evidence="2" id="KW-0408">Iron</keyword>
<organism evidence="3 4">
    <name type="scientific">Frankia nepalensis</name>
    <dbReference type="NCBI Taxonomy" id="1836974"/>
    <lineage>
        <taxon>Bacteria</taxon>
        <taxon>Bacillati</taxon>
        <taxon>Actinomycetota</taxon>
        <taxon>Actinomycetes</taxon>
        <taxon>Frankiales</taxon>
        <taxon>Frankiaceae</taxon>
        <taxon>Frankia</taxon>
    </lineage>
</organism>
<dbReference type="InterPro" id="IPR001128">
    <property type="entry name" value="Cyt_P450"/>
</dbReference>
<dbReference type="Pfam" id="PF00067">
    <property type="entry name" value="p450"/>
    <property type="match status" value="1"/>
</dbReference>
<dbReference type="InterPro" id="IPR036396">
    <property type="entry name" value="Cyt_P450_sf"/>
</dbReference>
<dbReference type="GO" id="GO:0016705">
    <property type="term" value="F:oxidoreductase activity, acting on paired donors, with incorporation or reduction of molecular oxygen"/>
    <property type="evidence" value="ECO:0007669"/>
    <property type="project" value="InterPro"/>
</dbReference>
<name>A0A937RCP8_9ACTN</name>
<dbReference type="RefSeq" id="WP_203005733.1">
    <property type="nucleotide sequence ID" value="NZ_JADWYU010000022.1"/>
</dbReference>
<keyword evidence="2" id="KW-0503">Monooxygenase</keyword>
<evidence type="ECO:0000256" key="2">
    <source>
        <dbReference type="RuleBase" id="RU000461"/>
    </source>
</evidence>
<sequence>MTDLSPPAALDRDRIRELFDLRSSYNSFSGGDYTDDPYPVWHELRARAAVHEGTVHRLTGYPGEAMFQGLPFPDRPHFSVFGFEACDAAFRDSETFASSPVAINPIGDDVGVMNSMLSMGGDQHRRYRALVQPSFVPAKAKWWIVNWIQETVQDLVDRIAGDGRAELNTDFCAAIPVLTITGSFGVPVDQALVIRESLRDPAAVVRILAPIVAARRESPSDDLISVLVQAELKEADGTTHTLSDAEIYSFAILLLTAGSGTTWKQMGITLTALLQRPEVLAAVREDRTLLKACVEESVRWLPTDPMFSRHVTRDVDFYGTTLPKGSVLHMCLGAAGRDPERWDRPDEFDPYRPLKRSLGFGGGPHICLGMHLARAEITTGINALLDRLPNLRLDPDAEQPRYVGLYERGATEIPVLFG</sequence>
<dbReference type="InterPro" id="IPR017972">
    <property type="entry name" value="Cyt_P450_CS"/>
</dbReference>
<evidence type="ECO:0000256" key="1">
    <source>
        <dbReference type="ARBA" id="ARBA00010617"/>
    </source>
</evidence>
<comment type="similarity">
    <text evidence="1 2">Belongs to the cytochrome P450 family.</text>
</comment>
<dbReference type="Proteomes" id="UP000604475">
    <property type="component" value="Unassembled WGS sequence"/>
</dbReference>
<reference evidence="3" key="1">
    <citation type="submission" date="2020-12" db="EMBL/GenBank/DDBJ databases">
        <title>Genomic characterization of non-nitrogen-fixing Frankia strains.</title>
        <authorList>
            <person name="Carlos-Shanley C."/>
            <person name="Guerra T."/>
            <person name="Hahn D."/>
        </authorList>
    </citation>
    <scope>NUCLEOTIDE SEQUENCE</scope>
    <source>
        <strain evidence="3">CN6</strain>
    </source>
</reference>
<gene>
    <name evidence="3" type="ORF">I7412_04680</name>
</gene>
<evidence type="ECO:0000313" key="3">
    <source>
        <dbReference type="EMBL" id="MBL7626479.1"/>
    </source>
</evidence>
<dbReference type="SUPFAM" id="SSF48264">
    <property type="entry name" value="Cytochrome P450"/>
    <property type="match status" value="1"/>
</dbReference>
<dbReference type="PRINTS" id="PR00359">
    <property type="entry name" value="BP450"/>
</dbReference>
<dbReference type="GO" id="GO:0004497">
    <property type="term" value="F:monooxygenase activity"/>
    <property type="evidence" value="ECO:0007669"/>
    <property type="project" value="UniProtKB-KW"/>
</dbReference>
<dbReference type="PANTHER" id="PTHR46696">
    <property type="entry name" value="P450, PUTATIVE (EUROFUNG)-RELATED"/>
    <property type="match status" value="1"/>
</dbReference>
<keyword evidence="2" id="KW-0479">Metal-binding</keyword>
<keyword evidence="4" id="KW-1185">Reference proteome</keyword>
<keyword evidence="2" id="KW-0560">Oxidoreductase</keyword>
<accession>A0A937RCP8</accession>
<protein>
    <submittedName>
        <fullName evidence="3">Cytochrome P450</fullName>
    </submittedName>
</protein>
<proteinExistence type="inferred from homology"/>
<dbReference type="InterPro" id="IPR002397">
    <property type="entry name" value="Cyt_P450_B"/>
</dbReference>
<dbReference type="GO" id="GO:0005506">
    <property type="term" value="F:iron ion binding"/>
    <property type="evidence" value="ECO:0007669"/>
    <property type="project" value="InterPro"/>
</dbReference>
<dbReference type="GO" id="GO:0020037">
    <property type="term" value="F:heme binding"/>
    <property type="evidence" value="ECO:0007669"/>
    <property type="project" value="InterPro"/>
</dbReference>
<dbReference type="PROSITE" id="PS00086">
    <property type="entry name" value="CYTOCHROME_P450"/>
    <property type="match status" value="1"/>
</dbReference>
<dbReference type="EMBL" id="JAEACQ010000136">
    <property type="protein sequence ID" value="MBL7626479.1"/>
    <property type="molecule type" value="Genomic_DNA"/>
</dbReference>
<evidence type="ECO:0000313" key="4">
    <source>
        <dbReference type="Proteomes" id="UP000604475"/>
    </source>
</evidence>
<comment type="caution">
    <text evidence="3">The sequence shown here is derived from an EMBL/GenBank/DDBJ whole genome shotgun (WGS) entry which is preliminary data.</text>
</comment>
<dbReference type="AlphaFoldDB" id="A0A937RCP8"/>
<dbReference type="PANTHER" id="PTHR46696:SF3">
    <property type="entry name" value="PULCHERRIMINIC ACID SYNTHASE"/>
    <property type="match status" value="1"/>
</dbReference>